<dbReference type="OrthoDB" id="9786288at2"/>
<dbReference type="EMBL" id="FOPC01000004">
    <property type="protein sequence ID" value="SFG46389.1"/>
    <property type="molecule type" value="Genomic_DNA"/>
</dbReference>
<dbReference type="Proteomes" id="UP000199642">
    <property type="component" value="Unassembled WGS sequence"/>
</dbReference>
<accession>A0A1I2S3R4</accession>
<feature type="domain" description="Chalcone/stilbene synthase N-terminal" evidence="4">
    <location>
        <begin position="4"/>
        <end position="214"/>
    </location>
</feature>
<evidence type="ECO:0000256" key="3">
    <source>
        <dbReference type="PIRSR" id="PIRSR000451-1"/>
    </source>
</evidence>
<dbReference type="InterPro" id="IPR012328">
    <property type="entry name" value="Chalcone/stilbene_synt_C"/>
</dbReference>
<dbReference type="CDD" id="cd00831">
    <property type="entry name" value="CHS_like"/>
    <property type="match status" value="1"/>
</dbReference>
<dbReference type="RefSeq" id="WP_092790091.1">
    <property type="nucleotide sequence ID" value="NZ_FOPC01000004.1"/>
</dbReference>
<proteinExistence type="inferred from homology"/>
<dbReference type="Pfam" id="PF02797">
    <property type="entry name" value="Chal_sti_synt_C"/>
    <property type="match status" value="1"/>
</dbReference>
<evidence type="ECO:0000256" key="2">
    <source>
        <dbReference type="ARBA" id="ARBA00022679"/>
    </source>
</evidence>
<dbReference type="InterPro" id="IPR016039">
    <property type="entry name" value="Thiolase-like"/>
</dbReference>
<dbReference type="PIRSF" id="PIRSF000451">
    <property type="entry name" value="PKS_III"/>
    <property type="match status" value="1"/>
</dbReference>
<dbReference type="GO" id="GO:0016747">
    <property type="term" value="F:acyltransferase activity, transferring groups other than amino-acyl groups"/>
    <property type="evidence" value="ECO:0007669"/>
    <property type="project" value="InterPro"/>
</dbReference>
<evidence type="ECO:0000259" key="5">
    <source>
        <dbReference type="Pfam" id="PF02797"/>
    </source>
</evidence>
<evidence type="ECO:0000256" key="1">
    <source>
        <dbReference type="ARBA" id="ARBA00005531"/>
    </source>
</evidence>
<reference evidence="7" key="1">
    <citation type="submission" date="2016-10" db="EMBL/GenBank/DDBJ databases">
        <authorList>
            <person name="Varghese N."/>
            <person name="Submissions S."/>
        </authorList>
    </citation>
    <scope>NUCLEOTIDE SEQUENCE [LARGE SCALE GENOMIC DNA]</scope>
    <source>
        <strain evidence="7">DSM 19315</strain>
    </source>
</reference>
<dbReference type="STRING" id="435880.SAMN04487988_10470"/>
<name>A0A1I2S3R4_9BACT</name>
<organism evidence="6 7">
    <name type="scientific">Algoriphagus hitonicola</name>
    <dbReference type="NCBI Taxonomy" id="435880"/>
    <lineage>
        <taxon>Bacteria</taxon>
        <taxon>Pseudomonadati</taxon>
        <taxon>Bacteroidota</taxon>
        <taxon>Cytophagia</taxon>
        <taxon>Cytophagales</taxon>
        <taxon>Cyclobacteriaceae</taxon>
        <taxon>Algoriphagus</taxon>
    </lineage>
</organism>
<dbReference type="AlphaFoldDB" id="A0A1I2S3R4"/>
<dbReference type="Gene3D" id="3.40.47.10">
    <property type="match status" value="2"/>
</dbReference>
<keyword evidence="2" id="KW-0808">Transferase</keyword>
<sequence>MNSSIISIGLANPGKPIPQHAIAGFMKQAHGLDEVEGRKLNFLYRKSGIDTRYSVLTDFDKVDTRDFLFFPSNEALEPFPSTKARMRVFEDNASKLGVEAALECLQKSGTDPSEITHLILVSCTGMTAPGVELELMDSLQLSDSVERYCLHFMGCYAAFTGIKLADKIVRSEPEAKVLLVCVELCTLHFQKEYLEDHILANSLFGDGAAAALITGATEGFKIKSYLSQVLRQGVNDMAWSIGDFGFEMRLTKYIPALLEGGIHQLKGIFEQRFSLSKVKNFAIHPGGKQILHKVQEAFGLDPSVNGHALEVLRNFGNMSSATILFVLARMMEDPKIDGDILAMGFGPGLTLETLLLEKS</sequence>
<evidence type="ECO:0000313" key="6">
    <source>
        <dbReference type="EMBL" id="SFG46389.1"/>
    </source>
</evidence>
<protein>
    <submittedName>
        <fullName evidence="6">Predicted naringenin-chalcone synthase</fullName>
    </submittedName>
</protein>
<keyword evidence="7" id="KW-1185">Reference proteome</keyword>
<comment type="similarity">
    <text evidence="1">Belongs to the thiolase-like superfamily. Chalcone/stilbene synthases family.</text>
</comment>
<feature type="active site" description="Acyl-thioester intermediate" evidence="3">
    <location>
        <position position="155"/>
    </location>
</feature>
<gene>
    <name evidence="6" type="ORF">SAMN04487988_10470</name>
</gene>
<dbReference type="SUPFAM" id="SSF53901">
    <property type="entry name" value="Thiolase-like"/>
    <property type="match status" value="2"/>
</dbReference>
<dbReference type="PANTHER" id="PTHR11877:SF46">
    <property type="entry name" value="TYPE III POLYKETIDE SYNTHASE A"/>
    <property type="match status" value="1"/>
</dbReference>
<evidence type="ECO:0000259" key="4">
    <source>
        <dbReference type="Pfam" id="PF00195"/>
    </source>
</evidence>
<dbReference type="InterPro" id="IPR001099">
    <property type="entry name" value="Chalcone/stilbene_synt_N"/>
</dbReference>
<dbReference type="PANTHER" id="PTHR11877">
    <property type="entry name" value="HYDROXYMETHYLGLUTARYL-COA SYNTHASE"/>
    <property type="match status" value="1"/>
</dbReference>
<dbReference type="GO" id="GO:0030639">
    <property type="term" value="P:polyketide biosynthetic process"/>
    <property type="evidence" value="ECO:0007669"/>
    <property type="project" value="TreeGrafter"/>
</dbReference>
<feature type="domain" description="Chalcone/stilbene synthase C-terminal" evidence="5">
    <location>
        <begin position="226"/>
        <end position="357"/>
    </location>
</feature>
<evidence type="ECO:0000313" key="7">
    <source>
        <dbReference type="Proteomes" id="UP000199642"/>
    </source>
</evidence>
<dbReference type="InterPro" id="IPR011141">
    <property type="entry name" value="Polyketide_synthase_type-III"/>
</dbReference>
<dbReference type="Pfam" id="PF00195">
    <property type="entry name" value="Chal_sti_synt_N"/>
    <property type="match status" value="1"/>
</dbReference>